<feature type="domain" description="GH18" evidence="5">
    <location>
        <begin position="40"/>
        <end position="374"/>
    </location>
</feature>
<evidence type="ECO:0000259" key="5">
    <source>
        <dbReference type="PROSITE" id="PS51910"/>
    </source>
</evidence>
<evidence type="ECO:0000256" key="3">
    <source>
        <dbReference type="ARBA" id="ARBA00023024"/>
    </source>
</evidence>
<dbReference type="AlphaFoldDB" id="A0A7K1LRG8"/>
<dbReference type="InterPro" id="IPR017853">
    <property type="entry name" value="GH"/>
</dbReference>
<keyword evidence="3" id="KW-0119">Carbohydrate metabolism</keyword>
<gene>
    <name evidence="6" type="ORF">FLP08_12485</name>
</gene>
<dbReference type="Gene3D" id="3.10.50.10">
    <property type="match status" value="1"/>
</dbReference>
<dbReference type="InterPro" id="IPR029070">
    <property type="entry name" value="Chitinase_insertion_sf"/>
</dbReference>
<evidence type="ECO:0000256" key="4">
    <source>
        <dbReference type="SAM" id="SignalP"/>
    </source>
</evidence>
<dbReference type="SUPFAM" id="SSF51445">
    <property type="entry name" value="(Trans)glycosidases"/>
    <property type="match status" value="1"/>
</dbReference>
<keyword evidence="7" id="KW-1185">Reference proteome</keyword>
<dbReference type="PANTHER" id="PTHR11177:SF317">
    <property type="entry name" value="CHITINASE 12-RELATED"/>
    <property type="match status" value="1"/>
</dbReference>
<dbReference type="InterPro" id="IPR050314">
    <property type="entry name" value="Glycosyl_Hydrlase_18"/>
</dbReference>
<dbReference type="Proteomes" id="UP000460416">
    <property type="component" value="Unassembled WGS sequence"/>
</dbReference>
<proteinExistence type="predicted"/>
<feature type="signal peptide" evidence="4">
    <location>
        <begin position="1"/>
        <end position="20"/>
    </location>
</feature>
<dbReference type="Pfam" id="PF00704">
    <property type="entry name" value="Glyco_hydro_18"/>
    <property type="match status" value="1"/>
</dbReference>
<keyword evidence="6" id="KW-0378">Hydrolase</keyword>
<dbReference type="SUPFAM" id="SSF54556">
    <property type="entry name" value="Chitinase insertion domain"/>
    <property type="match status" value="1"/>
</dbReference>
<dbReference type="GO" id="GO:0005975">
    <property type="term" value="P:carbohydrate metabolic process"/>
    <property type="evidence" value="ECO:0007669"/>
    <property type="project" value="InterPro"/>
</dbReference>
<dbReference type="RefSeq" id="WP_156277081.1">
    <property type="nucleotide sequence ID" value="NZ_BAABGI010000001.1"/>
</dbReference>
<evidence type="ECO:0000256" key="1">
    <source>
        <dbReference type="ARBA" id="ARBA00000822"/>
    </source>
</evidence>
<keyword evidence="4" id="KW-0732">Signal</keyword>
<name>A0A7K1LRG8_9FLAO</name>
<dbReference type="GO" id="GO:0006032">
    <property type="term" value="P:chitin catabolic process"/>
    <property type="evidence" value="ECO:0007669"/>
    <property type="project" value="UniProtKB-KW"/>
</dbReference>
<reference evidence="6 7" key="1">
    <citation type="submission" date="2019-07" db="EMBL/GenBank/DDBJ databases">
        <title>Gramella aestuarii sp. nov., isolated from a tidal flat, and emended description of Gramella echinicola.</title>
        <authorList>
            <person name="Liu L."/>
        </authorList>
    </citation>
    <scope>NUCLEOTIDE SEQUENCE [LARGE SCALE GENOMIC DNA]</scope>
    <source>
        <strain evidence="6 7">BS12</strain>
    </source>
</reference>
<dbReference type="PANTHER" id="PTHR11177">
    <property type="entry name" value="CHITINASE"/>
    <property type="match status" value="1"/>
</dbReference>
<evidence type="ECO:0000313" key="6">
    <source>
        <dbReference type="EMBL" id="MUP43396.1"/>
    </source>
</evidence>
<dbReference type="InterPro" id="IPR011583">
    <property type="entry name" value="Chitinase_II/V-like_cat"/>
</dbReference>
<dbReference type="PROSITE" id="PS51910">
    <property type="entry name" value="GH18_2"/>
    <property type="match status" value="1"/>
</dbReference>
<dbReference type="OrthoDB" id="9775889at2"/>
<dbReference type="Gene3D" id="3.20.20.80">
    <property type="entry name" value="Glycosidases"/>
    <property type="match status" value="1"/>
</dbReference>
<keyword evidence="3" id="KW-0624">Polysaccharide degradation</keyword>
<comment type="caution">
    <text evidence="6">The sequence shown here is derived from an EMBL/GenBank/DDBJ whole genome shotgun (WGS) entry which is preliminary data.</text>
</comment>
<dbReference type="GO" id="GO:0008843">
    <property type="term" value="F:endochitinase activity"/>
    <property type="evidence" value="ECO:0007669"/>
    <property type="project" value="UniProtKB-EC"/>
</dbReference>
<dbReference type="GO" id="GO:0008061">
    <property type="term" value="F:chitin binding"/>
    <property type="evidence" value="ECO:0007669"/>
    <property type="project" value="InterPro"/>
</dbReference>
<dbReference type="EMBL" id="VJVW01000004">
    <property type="protein sequence ID" value="MUP43396.1"/>
    <property type="molecule type" value="Genomic_DNA"/>
</dbReference>
<dbReference type="EC" id="3.2.1.14" evidence="2"/>
<dbReference type="SMART" id="SM00636">
    <property type="entry name" value="Glyco_18"/>
    <property type="match status" value="1"/>
</dbReference>
<comment type="catalytic activity">
    <reaction evidence="1">
        <text>Random endo-hydrolysis of N-acetyl-beta-D-glucosaminide (1-&gt;4)-beta-linkages in chitin and chitodextrins.</text>
        <dbReference type="EC" id="3.2.1.14"/>
    </reaction>
</comment>
<organism evidence="6 7">
    <name type="scientific">Christiangramia aestuarii</name>
    <dbReference type="NCBI Taxonomy" id="1028746"/>
    <lineage>
        <taxon>Bacteria</taxon>
        <taxon>Pseudomonadati</taxon>
        <taxon>Bacteroidota</taxon>
        <taxon>Flavobacteriia</taxon>
        <taxon>Flavobacteriales</taxon>
        <taxon>Flavobacteriaceae</taxon>
        <taxon>Christiangramia</taxon>
    </lineage>
</organism>
<evidence type="ECO:0000256" key="2">
    <source>
        <dbReference type="ARBA" id="ARBA00012729"/>
    </source>
</evidence>
<keyword evidence="3" id="KW-0146">Chitin degradation</keyword>
<protein>
    <recommendedName>
        <fullName evidence="2">chitinase</fullName>
        <ecNumber evidence="2">3.2.1.14</ecNumber>
    </recommendedName>
</protein>
<accession>A0A7K1LRG8</accession>
<feature type="chain" id="PRO_5029889247" description="chitinase" evidence="4">
    <location>
        <begin position="21"/>
        <end position="376"/>
    </location>
</feature>
<sequence>MKRSLLLLVLLIVLCSYSCNQDKREKTESKNYKAEKINDFKVIAYWTGSGKIEKEKINQLDQVIYSFLHLKGNRLFVEARDSIKLRYLNAQKEINPGLKVLISLGGWGGCETCSEVFETDSGRREFAQSVKDLMKVYDADGIDLDWEYPAIAGFEGHAYKPQDRENFTLLIKELRFQLGEEAIISFAAGGFRNYLLNSIEWEKLMPLVNNVNVMTYDMVGGGSSRTGHHTALFSTRDQPRSANATIKYLDSIGVSSEKIVLGAAFYARVWEKVKAENNGLYQSGVFKESVLYRDLDTYKNKLSNAKVFWDSEAQAPYIYSAENEVFVTYDDSLSVSLKTNYALENNLGGIMFWRLSGDKPAGLLDVIEREVMNFKD</sequence>
<evidence type="ECO:0000313" key="7">
    <source>
        <dbReference type="Proteomes" id="UP000460416"/>
    </source>
</evidence>
<dbReference type="InterPro" id="IPR001223">
    <property type="entry name" value="Glyco_hydro18_cat"/>
</dbReference>